<proteinExistence type="predicted"/>
<evidence type="ECO:0000313" key="3">
    <source>
        <dbReference type="Proteomes" id="UP000252884"/>
    </source>
</evidence>
<sequence>MSAATVLQFPARPAPKKPRAKRAARPANVVMLPVRPVWRDQENVLEVLTNIRSRAIRGEFTGAMLVMRDTAGEYSCIRAGCIDGMQKEAIVPGIIGILKLCDAN</sequence>
<feature type="region of interest" description="Disordered" evidence="1">
    <location>
        <begin position="1"/>
        <end position="22"/>
    </location>
</feature>
<dbReference type="EMBL" id="QPJK01000013">
    <property type="protein sequence ID" value="RCW65189.1"/>
    <property type="molecule type" value="Genomic_DNA"/>
</dbReference>
<protein>
    <submittedName>
        <fullName evidence="2">Uncharacterized protein</fullName>
    </submittedName>
</protein>
<accession>A0A368XBU6</accession>
<dbReference type="RefSeq" id="WP_114471978.1">
    <property type="nucleotide sequence ID" value="NZ_QPJK01000013.1"/>
</dbReference>
<dbReference type="Proteomes" id="UP000252884">
    <property type="component" value="Unassembled WGS sequence"/>
</dbReference>
<keyword evidence="3" id="KW-1185">Reference proteome</keyword>
<organism evidence="2 3">
    <name type="scientific">Pseudorhodoferax soli</name>
    <dbReference type="NCBI Taxonomy" id="545864"/>
    <lineage>
        <taxon>Bacteria</taxon>
        <taxon>Pseudomonadati</taxon>
        <taxon>Pseudomonadota</taxon>
        <taxon>Betaproteobacteria</taxon>
        <taxon>Burkholderiales</taxon>
        <taxon>Comamonadaceae</taxon>
    </lineage>
</organism>
<dbReference type="AlphaFoldDB" id="A0A368XBU6"/>
<gene>
    <name evidence="2" type="ORF">DES41_113113</name>
</gene>
<name>A0A368XBU6_9BURK</name>
<comment type="caution">
    <text evidence="2">The sequence shown here is derived from an EMBL/GenBank/DDBJ whole genome shotgun (WGS) entry which is preliminary data.</text>
</comment>
<evidence type="ECO:0000313" key="2">
    <source>
        <dbReference type="EMBL" id="RCW65189.1"/>
    </source>
</evidence>
<reference evidence="2 3" key="1">
    <citation type="submission" date="2018-07" db="EMBL/GenBank/DDBJ databases">
        <title>Genomic Encyclopedia of Type Strains, Phase IV (KMG-IV): sequencing the most valuable type-strain genomes for metagenomic binning, comparative biology and taxonomic classification.</title>
        <authorList>
            <person name="Goeker M."/>
        </authorList>
    </citation>
    <scope>NUCLEOTIDE SEQUENCE [LARGE SCALE GENOMIC DNA]</scope>
    <source>
        <strain evidence="2 3">DSM 21634</strain>
    </source>
</reference>
<evidence type="ECO:0000256" key="1">
    <source>
        <dbReference type="SAM" id="MobiDB-lite"/>
    </source>
</evidence>